<dbReference type="AlphaFoldDB" id="A0A437M6X6"/>
<feature type="region of interest" description="Disordered" evidence="1">
    <location>
        <begin position="123"/>
        <end position="153"/>
    </location>
</feature>
<organism evidence="2 3">
    <name type="scientific">Sphingomonas crocodyli</name>
    <dbReference type="NCBI Taxonomy" id="1979270"/>
    <lineage>
        <taxon>Bacteria</taxon>
        <taxon>Pseudomonadati</taxon>
        <taxon>Pseudomonadota</taxon>
        <taxon>Alphaproteobacteria</taxon>
        <taxon>Sphingomonadales</taxon>
        <taxon>Sphingomonadaceae</taxon>
        <taxon>Sphingomonas</taxon>
    </lineage>
</organism>
<dbReference type="RefSeq" id="WP_127742109.1">
    <property type="nucleotide sequence ID" value="NZ_SACN01000001.1"/>
</dbReference>
<dbReference type="OrthoDB" id="9255950at2"/>
<gene>
    <name evidence="2" type="ORF">EOD43_06215</name>
</gene>
<feature type="compositionally biased region" description="Low complexity" evidence="1">
    <location>
        <begin position="123"/>
        <end position="135"/>
    </location>
</feature>
<evidence type="ECO:0000313" key="2">
    <source>
        <dbReference type="EMBL" id="RVT93468.1"/>
    </source>
</evidence>
<protein>
    <submittedName>
        <fullName evidence="2">Uncharacterized protein</fullName>
    </submittedName>
</protein>
<dbReference type="EMBL" id="SACN01000001">
    <property type="protein sequence ID" value="RVT93468.1"/>
    <property type="molecule type" value="Genomic_DNA"/>
</dbReference>
<reference evidence="2 3" key="1">
    <citation type="submission" date="2019-01" db="EMBL/GenBank/DDBJ databases">
        <authorList>
            <person name="Chen W.-M."/>
        </authorList>
    </citation>
    <scope>NUCLEOTIDE SEQUENCE [LARGE SCALE GENOMIC DNA]</scope>
    <source>
        <strain evidence="2 3">CCP-7</strain>
    </source>
</reference>
<evidence type="ECO:0000256" key="1">
    <source>
        <dbReference type="SAM" id="MobiDB-lite"/>
    </source>
</evidence>
<sequence length="705" mass="74832">MIWQNFAAFSLPFALCACGSSTPLFVKKPSAPKTLQEGVSVSTSVVYIRPWAELADSLSPKFANTPDNALSNVLGAQSFSDFRLLQSLGISAQAGVQLDPVSAVTDEAVRKLATKTTGDVTETVSDTTDRTVTTKSVDDNSPPATADLPAARSGSATALADQIGATRTPGTEPLFRYSTAAALYQEIGLLNDAVAGIPGFAGKKPYIIRLRVGVLPYRRDLEWDVYAHLMLADGVDTVGAPQIVLPILSSEAFEGTMDASALQQINELRLGIQALAANAKISGGISRLNDNLTQFLSRSYSPSLQVTGTSGLSIDVKFGASRDRTGYALTSRNFYVTVVAYLDEPLLNGSPKRYRFHTQYEARDAKKGQLVKSDTKSYFQRADAAVARANIVLPEGCDGADLIFRYIEYVNLYGGGAAKELQANYGQCTSPDTLKRLGKYDFMLDALAARRMVEKSSFPLELQPRRAAFLSGAVPLVQESAEGLVVDIPYSGPDELPLGRLRAQLVDNGGMMSLSPRLVTLKSSGAQRLVHLEFPPLSAFKSEAIAPSKGGAKPIADPRQKPQGWSVVLTLAPQATSEAPIAFRASLANGYVATATKAATPDFAFSTPVRSARLGADGLLSFSVQVKPPENGKIKLSAKDAELIENGAPVGDLTISTAGTRSITLRNAMPGQTVTLTATATLDADSKAKAETSVAVLVQPPLTSK</sequence>
<comment type="caution">
    <text evidence="2">The sequence shown here is derived from an EMBL/GenBank/DDBJ whole genome shotgun (WGS) entry which is preliminary data.</text>
</comment>
<evidence type="ECO:0000313" key="3">
    <source>
        <dbReference type="Proteomes" id="UP000282971"/>
    </source>
</evidence>
<proteinExistence type="predicted"/>
<name>A0A437M6X6_9SPHN</name>
<dbReference type="Proteomes" id="UP000282971">
    <property type="component" value="Unassembled WGS sequence"/>
</dbReference>
<accession>A0A437M6X6</accession>
<keyword evidence="3" id="KW-1185">Reference proteome</keyword>